<evidence type="ECO:0000256" key="9">
    <source>
        <dbReference type="ARBA" id="ARBA00022842"/>
    </source>
</evidence>
<keyword evidence="4 12" id="KW-0507">mRNA processing</keyword>
<dbReference type="SUPFAM" id="SSF81631">
    <property type="entry name" value="PAP/OAS1 substrate-binding domain"/>
    <property type="match status" value="1"/>
</dbReference>
<comment type="function">
    <text evidence="12">Polymerase that creates the 3'-poly(A) tail of mRNA's.</text>
</comment>
<keyword evidence="10 12" id="KW-0539">Nucleus</keyword>
<comment type="similarity">
    <text evidence="3 12">Belongs to the poly(A) polymerase family.</text>
</comment>
<dbReference type="InterPro" id="IPR043519">
    <property type="entry name" value="NT_sf"/>
</dbReference>
<feature type="domain" description="Poly(A) polymerase central" evidence="17">
    <location>
        <begin position="208"/>
        <end position="358"/>
    </location>
</feature>
<feature type="binding site" evidence="14">
    <location>
        <position position="156"/>
    </location>
    <ligand>
        <name>Mg(2+)</name>
        <dbReference type="ChEBI" id="CHEBI:18420"/>
        <label>2</label>
        <note>catalytic</note>
    </ligand>
</feature>
<evidence type="ECO:0000256" key="4">
    <source>
        <dbReference type="ARBA" id="ARBA00022664"/>
    </source>
</evidence>
<evidence type="ECO:0000256" key="11">
    <source>
        <dbReference type="ARBA" id="ARBA00048830"/>
    </source>
</evidence>
<dbReference type="EC" id="2.7.7.19" evidence="12"/>
<evidence type="ECO:0000256" key="8">
    <source>
        <dbReference type="ARBA" id="ARBA00022840"/>
    </source>
</evidence>
<name>A0AAF3EFE2_9BILA</name>
<dbReference type="InterPro" id="IPR007012">
    <property type="entry name" value="PolA_pol_cen_dom"/>
</dbReference>
<dbReference type="GO" id="GO:0005634">
    <property type="term" value="C:nucleus"/>
    <property type="evidence" value="ECO:0007669"/>
    <property type="project" value="UniProtKB-SubCell"/>
</dbReference>
<dbReference type="Pfam" id="PF04928">
    <property type="entry name" value="PAP_central"/>
    <property type="match status" value="1"/>
</dbReference>
<feature type="domain" description="Poly(A) polymerase RNA-binding" evidence="16">
    <location>
        <begin position="361"/>
        <end position="416"/>
    </location>
</feature>
<comment type="subcellular location">
    <subcellularLocation>
        <location evidence="2 12">Nucleus</location>
    </subcellularLocation>
</comment>
<dbReference type="AlphaFoldDB" id="A0AAF3EFE2"/>
<dbReference type="InterPro" id="IPR011068">
    <property type="entry name" value="NuclTrfase_I-like_C"/>
</dbReference>
<evidence type="ECO:0000259" key="17">
    <source>
        <dbReference type="Pfam" id="PF04928"/>
    </source>
</evidence>
<evidence type="ECO:0000259" key="16">
    <source>
        <dbReference type="Pfam" id="PF04926"/>
    </source>
</evidence>
<dbReference type="GO" id="GO:0031123">
    <property type="term" value="P:RNA 3'-end processing"/>
    <property type="evidence" value="ECO:0007669"/>
    <property type="project" value="InterPro"/>
</dbReference>
<dbReference type="InterPro" id="IPR048840">
    <property type="entry name" value="PolA_pol_NTPase"/>
</dbReference>
<evidence type="ECO:0000256" key="1">
    <source>
        <dbReference type="ARBA" id="ARBA00001936"/>
    </source>
</evidence>
<dbReference type="GO" id="GO:1990817">
    <property type="term" value="F:poly(A) RNA polymerase activity"/>
    <property type="evidence" value="ECO:0007669"/>
    <property type="project" value="UniProtKB-UniRule"/>
</dbReference>
<feature type="binding site" evidence="14">
    <location>
        <position position="102"/>
    </location>
    <ligand>
        <name>Mg(2+)</name>
        <dbReference type="ChEBI" id="CHEBI:18420"/>
        <label>2</label>
        <note>catalytic</note>
    </ligand>
</feature>
<dbReference type="GO" id="GO:0003723">
    <property type="term" value="F:RNA binding"/>
    <property type="evidence" value="ECO:0007669"/>
    <property type="project" value="UniProtKB-UniRule"/>
</dbReference>
<dbReference type="Pfam" id="PF04926">
    <property type="entry name" value="PAP_RNA-bind"/>
    <property type="match status" value="1"/>
</dbReference>
<dbReference type="SUPFAM" id="SSF81301">
    <property type="entry name" value="Nucleotidyltransferase"/>
    <property type="match status" value="1"/>
</dbReference>
<feature type="binding site" evidence="13">
    <location>
        <begin position="89"/>
        <end position="91"/>
    </location>
    <ligand>
        <name>ATP</name>
        <dbReference type="ChEBI" id="CHEBI:30616"/>
    </ligand>
</feature>
<evidence type="ECO:0000313" key="19">
    <source>
        <dbReference type="Proteomes" id="UP000887575"/>
    </source>
</evidence>
<keyword evidence="9 14" id="KW-0460">Magnesium</keyword>
<dbReference type="PANTHER" id="PTHR10682:SF10">
    <property type="entry name" value="POLYNUCLEOTIDE ADENYLYLTRANSFERASE"/>
    <property type="match status" value="1"/>
</dbReference>
<keyword evidence="8 12" id="KW-0067">ATP-binding</keyword>
<feature type="region of interest" description="Disordered" evidence="15">
    <location>
        <begin position="579"/>
        <end position="628"/>
    </location>
</feature>
<comment type="catalytic activity">
    <reaction evidence="11 12">
        <text>RNA(n) + ATP = RNA(n)-3'-adenine ribonucleotide + diphosphate</text>
        <dbReference type="Rhea" id="RHEA:11332"/>
        <dbReference type="Rhea" id="RHEA-COMP:14527"/>
        <dbReference type="Rhea" id="RHEA-COMP:17347"/>
        <dbReference type="ChEBI" id="CHEBI:30616"/>
        <dbReference type="ChEBI" id="CHEBI:33019"/>
        <dbReference type="ChEBI" id="CHEBI:140395"/>
        <dbReference type="ChEBI" id="CHEBI:173115"/>
        <dbReference type="EC" id="2.7.7.19"/>
    </reaction>
</comment>
<reference evidence="20" key="1">
    <citation type="submission" date="2024-02" db="UniProtKB">
        <authorList>
            <consortium name="WormBaseParasite"/>
        </authorList>
    </citation>
    <scope>IDENTIFICATION</scope>
</reference>
<comment type="cofactor">
    <cofactor evidence="1">
        <name>Mn(2+)</name>
        <dbReference type="ChEBI" id="CHEBI:29035"/>
    </cofactor>
</comment>
<keyword evidence="5 12" id="KW-0808">Transferase</keyword>
<dbReference type="Gene3D" id="3.30.460.10">
    <property type="entry name" value="Beta Polymerase, domain 2"/>
    <property type="match status" value="1"/>
</dbReference>
<feature type="binding site" evidence="14">
    <location>
        <position position="102"/>
    </location>
    <ligand>
        <name>Mg(2+)</name>
        <dbReference type="ChEBI" id="CHEBI:18420"/>
        <label>1</label>
        <note>catalytic</note>
    </ligand>
</feature>
<dbReference type="InterPro" id="IPR007010">
    <property type="entry name" value="PolA_pol_RNA-bd_dom"/>
</dbReference>
<evidence type="ECO:0000256" key="5">
    <source>
        <dbReference type="ARBA" id="ARBA00022679"/>
    </source>
</evidence>
<evidence type="ECO:0000256" key="10">
    <source>
        <dbReference type="ARBA" id="ARBA00023242"/>
    </source>
</evidence>
<feature type="binding site" evidence="13">
    <location>
        <position position="156"/>
    </location>
    <ligand>
        <name>ATP</name>
        <dbReference type="ChEBI" id="CHEBI:30616"/>
    </ligand>
</feature>
<keyword evidence="6 14" id="KW-0479">Metal-binding</keyword>
<feature type="region of interest" description="Disordered" evidence="15">
    <location>
        <begin position="642"/>
        <end position="668"/>
    </location>
</feature>
<keyword evidence="19" id="KW-1185">Reference proteome</keyword>
<dbReference type="SUPFAM" id="SSF55003">
    <property type="entry name" value="PAP/Archaeal CCA-adding enzyme, C-terminal domain"/>
    <property type="match status" value="1"/>
</dbReference>
<evidence type="ECO:0000313" key="20">
    <source>
        <dbReference type="WBParaSite" id="MBELARI_LOCUS12595"/>
    </source>
</evidence>
<feature type="binding site" evidence="13">
    <location>
        <position position="226"/>
    </location>
    <ligand>
        <name>ATP</name>
        <dbReference type="ChEBI" id="CHEBI:30616"/>
    </ligand>
</feature>
<dbReference type="CDD" id="cd05402">
    <property type="entry name" value="NT_PAP_TUTase"/>
    <property type="match status" value="1"/>
</dbReference>
<sequence>MLSNDSTPYLGVSQPISVAPPDEKDIKLTQELDEALRSLDYFESDDELLQRVEVLRNVNMLVKKWVVKVSEAKMPREECEKVGGKLFTFGSYRLGVHTKGADIDSLCVVPRHIQRSDFFTTFYQMLKEREEVADLHAVEEAYVPLIKLKWKDIELDILFARLALKEVPDDQQLNDDVLLKNLDEKCVRSLNGCRVADEILRLVPNQENFILTLRAIKLWARNHGIYSNVVGFLGGVTWAILVARICQLYPNAAPAKLVNRFFIVFSTWSWPHPVLLKDVDSSPRPDIPSLIDLVWDPRIRPADRYHLMPIITPAFPEQNSTFNVTVSTRQVMMNEFAEAKTITSNILSNTNTWQEFFQPVNFFTRYKHFLVLVCAAASKEEHLVWVGFVEANIRHLVANLERNRAVKLSHVNPKQYLPIKPYQFRIPEVDDPVCSMWFIGLDFDRELARNVDFTNEIRKFNELIESKRNTRRHSGEEAYNNKMQTLVTYVQRKIVHKWLTKKDMTQGRKVSAAPITRQPSVGSSSQASPVPQANSERMRRNSANISLDSSALLESPSTSSQSPAIFASPIVTTTVSRFAENEEPPEKKMCHSASMPNMPPQATSDRQAAPQLPLENPENANAEHGDNLMLLNNTRKDESDFNWICEQSKRSDSTATNGNQDSPNPIHV</sequence>
<protein>
    <recommendedName>
        <fullName evidence="12">Poly(A) polymerase</fullName>
        <ecNumber evidence="12">2.7.7.19</ecNumber>
    </recommendedName>
</protein>
<dbReference type="Pfam" id="PF20750">
    <property type="entry name" value="PAP_NTPase"/>
    <property type="match status" value="1"/>
</dbReference>
<feature type="binding site" evidence="13">
    <location>
        <begin position="235"/>
        <end position="236"/>
    </location>
    <ligand>
        <name>ATP</name>
        <dbReference type="ChEBI" id="CHEBI:30616"/>
    </ligand>
</feature>
<dbReference type="FunFam" id="3.30.460.10:FF:000002">
    <property type="entry name" value="Poly(A) polymerase alpha, putative"/>
    <property type="match status" value="1"/>
</dbReference>
<dbReference type="FunFam" id="1.10.1410.10:FF:000001">
    <property type="entry name" value="Putative poly(A) polymerase gamma"/>
    <property type="match status" value="1"/>
</dbReference>
<evidence type="ECO:0000256" key="13">
    <source>
        <dbReference type="PIRSR" id="PIRSR018425-1"/>
    </source>
</evidence>
<organism evidence="19 20">
    <name type="scientific">Mesorhabditis belari</name>
    <dbReference type="NCBI Taxonomy" id="2138241"/>
    <lineage>
        <taxon>Eukaryota</taxon>
        <taxon>Metazoa</taxon>
        <taxon>Ecdysozoa</taxon>
        <taxon>Nematoda</taxon>
        <taxon>Chromadorea</taxon>
        <taxon>Rhabditida</taxon>
        <taxon>Rhabditina</taxon>
        <taxon>Rhabditomorpha</taxon>
        <taxon>Rhabditoidea</taxon>
        <taxon>Rhabditidae</taxon>
        <taxon>Mesorhabditinae</taxon>
        <taxon>Mesorhabditis</taxon>
    </lineage>
</organism>
<evidence type="ECO:0000256" key="3">
    <source>
        <dbReference type="ARBA" id="ARBA00010912"/>
    </source>
</evidence>
<feature type="binding site" evidence="14">
    <location>
        <position position="104"/>
    </location>
    <ligand>
        <name>Mg(2+)</name>
        <dbReference type="ChEBI" id="CHEBI:18420"/>
        <label>2</label>
        <note>catalytic</note>
    </ligand>
</feature>
<dbReference type="Gene3D" id="3.30.70.590">
    <property type="entry name" value="Poly(A) polymerase predicted RNA binding domain"/>
    <property type="match status" value="1"/>
</dbReference>
<dbReference type="PIRSF" id="PIRSF018425">
    <property type="entry name" value="PolyA_polymerase"/>
    <property type="match status" value="1"/>
</dbReference>
<evidence type="ECO:0000256" key="15">
    <source>
        <dbReference type="SAM" id="MobiDB-lite"/>
    </source>
</evidence>
<feature type="binding site" evidence="14">
    <location>
        <position position="104"/>
    </location>
    <ligand>
        <name>Mg(2+)</name>
        <dbReference type="ChEBI" id="CHEBI:18420"/>
        <label>1</label>
        <note>catalytic</note>
    </ligand>
</feature>
<dbReference type="PANTHER" id="PTHR10682">
    <property type="entry name" value="POLY A POLYMERASE"/>
    <property type="match status" value="1"/>
</dbReference>
<feature type="binding site" evidence="13">
    <location>
        <position position="98"/>
    </location>
    <ligand>
        <name>ATP</name>
        <dbReference type="ChEBI" id="CHEBI:30616"/>
    </ligand>
</feature>
<feature type="binding site" evidence="13">
    <location>
        <begin position="102"/>
        <end position="104"/>
    </location>
    <ligand>
        <name>ATP</name>
        <dbReference type="ChEBI" id="CHEBI:30616"/>
    </ligand>
</feature>
<keyword evidence="7 12" id="KW-0547">Nucleotide-binding</keyword>
<dbReference type="InterPro" id="IPR014492">
    <property type="entry name" value="PolyA_polymerase"/>
</dbReference>
<evidence type="ECO:0000259" key="18">
    <source>
        <dbReference type="Pfam" id="PF20750"/>
    </source>
</evidence>
<dbReference type="Proteomes" id="UP000887575">
    <property type="component" value="Unassembled WGS sequence"/>
</dbReference>
<evidence type="ECO:0000256" key="12">
    <source>
        <dbReference type="PIRNR" id="PIRNR018425"/>
    </source>
</evidence>
<accession>A0AAF3EFE2</accession>
<dbReference type="GO" id="GO:0005524">
    <property type="term" value="F:ATP binding"/>
    <property type="evidence" value="ECO:0007669"/>
    <property type="project" value="UniProtKB-UniRule"/>
</dbReference>
<comment type="cofactor">
    <cofactor evidence="14">
        <name>Mg(2+)</name>
        <dbReference type="ChEBI" id="CHEBI:18420"/>
    </cofactor>
    <text evidence="14">Binds 2 magnesium ions. Also active with manganese.</text>
</comment>
<dbReference type="GO" id="GO:0006397">
    <property type="term" value="P:mRNA processing"/>
    <property type="evidence" value="ECO:0007669"/>
    <property type="project" value="UniProtKB-KW"/>
</dbReference>
<dbReference type="WBParaSite" id="MBELARI_LOCUS12595">
    <property type="protein sequence ID" value="MBELARI_LOCUS12595"/>
    <property type="gene ID" value="MBELARI_LOCUS12595"/>
</dbReference>
<feature type="region of interest" description="Disordered" evidence="15">
    <location>
        <begin position="506"/>
        <end position="539"/>
    </location>
</feature>
<feature type="compositionally biased region" description="Polar residues" evidence="15">
    <location>
        <begin position="517"/>
        <end position="539"/>
    </location>
</feature>
<proteinExistence type="inferred from homology"/>
<dbReference type="Gene3D" id="1.10.1410.10">
    <property type="match status" value="1"/>
</dbReference>
<evidence type="ECO:0000256" key="6">
    <source>
        <dbReference type="ARBA" id="ARBA00022723"/>
    </source>
</evidence>
<evidence type="ECO:0000256" key="14">
    <source>
        <dbReference type="PIRSR" id="PIRSR018425-2"/>
    </source>
</evidence>
<evidence type="ECO:0000256" key="2">
    <source>
        <dbReference type="ARBA" id="ARBA00004123"/>
    </source>
</evidence>
<feature type="compositionally biased region" description="Polar residues" evidence="15">
    <location>
        <begin position="653"/>
        <end position="668"/>
    </location>
</feature>
<evidence type="ECO:0000256" key="7">
    <source>
        <dbReference type="ARBA" id="ARBA00022741"/>
    </source>
</evidence>
<feature type="binding site" evidence="13">
    <location>
        <position position="217"/>
    </location>
    <ligand>
        <name>ATP</name>
        <dbReference type="ChEBI" id="CHEBI:30616"/>
    </ligand>
</feature>
<feature type="domain" description="Poly(A) polymerase nucleotidyltransferase" evidence="18">
    <location>
        <begin position="11"/>
        <end position="203"/>
    </location>
</feature>
<dbReference type="GO" id="GO:0046872">
    <property type="term" value="F:metal ion binding"/>
    <property type="evidence" value="ECO:0007669"/>
    <property type="project" value="UniProtKB-KW"/>
</dbReference>